<proteinExistence type="predicted"/>
<sequence length="38" mass="4485">MNTIIRISNGHEYSIYRVTSVVKVFFRFYTVSSMPLDL</sequence>
<keyword evidence="2" id="KW-1185">Reference proteome</keyword>
<reference evidence="1 2" key="1">
    <citation type="journal article" date="2021" name="Commun. Biol.">
        <title>The genome of Shorea leprosula (Dipterocarpaceae) highlights the ecological relevance of drought in aseasonal tropical rainforests.</title>
        <authorList>
            <person name="Ng K.K.S."/>
            <person name="Kobayashi M.J."/>
            <person name="Fawcett J.A."/>
            <person name="Hatakeyama M."/>
            <person name="Paape T."/>
            <person name="Ng C.H."/>
            <person name="Ang C.C."/>
            <person name="Tnah L.H."/>
            <person name="Lee C.T."/>
            <person name="Nishiyama T."/>
            <person name="Sese J."/>
            <person name="O'Brien M.J."/>
            <person name="Copetti D."/>
            <person name="Mohd Noor M.I."/>
            <person name="Ong R.C."/>
            <person name="Putra M."/>
            <person name="Sireger I.Z."/>
            <person name="Indrioko S."/>
            <person name="Kosugi Y."/>
            <person name="Izuno A."/>
            <person name="Isagi Y."/>
            <person name="Lee S.L."/>
            <person name="Shimizu K.K."/>
        </authorList>
    </citation>
    <scope>NUCLEOTIDE SEQUENCE [LARGE SCALE GENOMIC DNA]</scope>
    <source>
        <strain evidence="1">214</strain>
    </source>
</reference>
<protein>
    <submittedName>
        <fullName evidence="1">Uncharacterized protein</fullName>
    </submittedName>
</protein>
<dbReference type="AlphaFoldDB" id="A0AAV5MX74"/>
<name>A0AAV5MX74_9ROSI</name>
<organism evidence="1 2">
    <name type="scientific">Rubroshorea leprosula</name>
    <dbReference type="NCBI Taxonomy" id="152421"/>
    <lineage>
        <taxon>Eukaryota</taxon>
        <taxon>Viridiplantae</taxon>
        <taxon>Streptophyta</taxon>
        <taxon>Embryophyta</taxon>
        <taxon>Tracheophyta</taxon>
        <taxon>Spermatophyta</taxon>
        <taxon>Magnoliopsida</taxon>
        <taxon>eudicotyledons</taxon>
        <taxon>Gunneridae</taxon>
        <taxon>Pentapetalae</taxon>
        <taxon>rosids</taxon>
        <taxon>malvids</taxon>
        <taxon>Malvales</taxon>
        <taxon>Dipterocarpaceae</taxon>
        <taxon>Rubroshorea</taxon>
    </lineage>
</organism>
<comment type="caution">
    <text evidence="1">The sequence shown here is derived from an EMBL/GenBank/DDBJ whole genome shotgun (WGS) entry which is preliminary data.</text>
</comment>
<evidence type="ECO:0000313" key="1">
    <source>
        <dbReference type="EMBL" id="GKV54018.1"/>
    </source>
</evidence>
<evidence type="ECO:0000313" key="2">
    <source>
        <dbReference type="Proteomes" id="UP001054252"/>
    </source>
</evidence>
<dbReference type="Proteomes" id="UP001054252">
    <property type="component" value="Unassembled WGS sequence"/>
</dbReference>
<accession>A0AAV5MX74</accession>
<gene>
    <name evidence="1" type="ORF">SLEP1_g60528</name>
</gene>
<dbReference type="EMBL" id="BPVZ01002777">
    <property type="protein sequence ID" value="GKV54018.1"/>
    <property type="molecule type" value="Genomic_DNA"/>
</dbReference>